<proteinExistence type="predicted"/>
<evidence type="ECO:0000313" key="2">
    <source>
        <dbReference type="EMBL" id="KAJ5391621.1"/>
    </source>
</evidence>
<protein>
    <recommendedName>
        <fullName evidence="4">DUF676 domain-containing protein</fullName>
    </recommendedName>
</protein>
<organism evidence="2 3">
    <name type="scientific">Penicillium cosmopolitanum</name>
    <dbReference type="NCBI Taxonomy" id="1131564"/>
    <lineage>
        <taxon>Eukaryota</taxon>
        <taxon>Fungi</taxon>
        <taxon>Dikarya</taxon>
        <taxon>Ascomycota</taxon>
        <taxon>Pezizomycotina</taxon>
        <taxon>Eurotiomycetes</taxon>
        <taxon>Eurotiomycetidae</taxon>
        <taxon>Eurotiales</taxon>
        <taxon>Aspergillaceae</taxon>
        <taxon>Penicillium</taxon>
    </lineage>
</organism>
<dbReference type="SUPFAM" id="SSF53474">
    <property type="entry name" value="alpha/beta-Hydrolases"/>
    <property type="match status" value="1"/>
</dbReference>
<evidence type="ECO:0008006" key="4">
    <source>
        <dbReference type="Google" id="ProtNLM"/>
    </source>
</evidence>
<evidence type="ECO:0000256" key="1">
    <source>
        <dbReference type="SAM" id="MobiDB-lite"/>
    </source>
</evidence>
<reference evidence="2" key="1">
    <citation type="submission" date="2022-12" db="EMBL/GenBank/DDBJ databases">
        <authorList>
            <person name="Petersen C."/>
        </authorList>
    </citation>
    <scope>NUCLEOTIDE SEQUENCE</scope>
    <source>
        <strain evidence="2">IBT 29677</strain>
    </source>
</reference>
<dbReference type="GO" id="GO:0072330">
    <property type="term" value="P:monocarboxylic acid biosynthetic process"/>
    <property type="evidence" value="ECO:0007669"/>
    <property type="project" value="UniProtKB-ARBA"/>
</dbReference>
<name>A0A9W9VYJ3_9EURO</name>
<reference evidence="2" key="2">
    <citation type="journal article" date="2023" name="IMA Fungus">
        <title>Comparative genomic study of the Penicillium genus elucidates a diverse pangenome and 15 lateral gene transfer events.</title>
        <authorList>
            <person name="Petersen C."/>
            <person name="Sorensen T."/>
            <person name="Nielsen M.R."/>
            <person name="Sondergaard T.E."/>
            <person name="Sorensen J.L."/>
            <person name="Fitzpatrick D.A."/>
            <person name="Frisvad J.C."/>
            <person name="Nielsen K.L."/>
        </authorList>
    </citation>
    <scope>NUCLEOTIDE SEQUENCE</scope>
    <source>
        <strain evidence="2">IBT 29677</strain>
    </source>
</reference>
<feature type="compositionally biased region" description="Low complexity" evidence="1">
    <location>
        <begin position="201"/>
        <end position="215"/>
    </location>
</feature>
<dbReference type="PANTHER" id="PTHR47842:SF1">
    <property type="entry name" value="DUF676 DOMAIN-CONTAINING PROTEIN"/>
    <property type="match status" value="1"/>
</dbReference>
<dbReference type="GO" id="GO:0017000">
    <property type="term" value="P:antibiotic biosynthetic process"/>
    <property type="evidence" value="ECO:0007669"/>
    <property type="project" value="UniProtKB-ARBA"/>
</dbReference>
<dbReference type="EMBL" id="JAPZBU010000008">
    <property type="protein sequence ID" value="KAJ5391621.1"/>
    <property type="molecule type" value="Genomic_DNA"/>
</dbReference>
<keyword evidence="3" id="KW-1185">Reference proteome</keyword>
<comment type="caution">
    <text evidence="2">The sequence shown here is derived from an EMBL/GenBank/DDBJ whole genome shotgun (WGS) entry which is preliminary data.</text>
</comment>
<dbReference type="AlphaFoldDB" id="A0A9W9VYJ3"/>
<dbReference type="Gene3D" id="3.40.50.1820">
    <property type="entry name" value="alpha/beta hydrolase"/>
    <property type="match status" value="1"/>
</dbReference>
<sequence>MLGNDSQKRKTLLFVFIHGFKGDDDTFARFPGDIRTLLGSHLSALNIEVAIYPKYETKGDLKESVAKLREWLQNTVIDLEVANETPSPTVDPSVHVFLVGHSMGGILAAETLLLLANEQPIRSKPDETAQSREEPIIEPDTFMFPHIQGVLAFDTPFLGIAPGVVSYGAEGHFHNATTAYNTFNEVAGIFGYGKKGESTRSSASPAASAPAVEAAKPLPPSTDAAATPSWQRWGRYAMYAGAAGAVAAGGAAALYSQRQNLSAGVNWVSSHLEFVGCLGRSSDLRQRLASLSNVENDRNIRCVNFFTCLGDGASSLVQNKEVTKTSFSQKIIRSNHRTFCTLPPEVENGEQNELGRQPGLYWYKATNNRATDEVKAHVSMFLPKENPAYMTLVGEAGRLIIGMVDRGWRCSGRNRIEKGPVRIWRAMNPQIATLCSSSESKAYSTPDMLKSLQSFHFPVSAFRIFSLDESFRGKESKVLLHAANPPDRQPGPL</sequence>
<gene>
    <name evidence="2" type="ORF">N7509_007111</name>
</gene>
<dbReference type="InterPro" id="IPR029058">
    <property type="entry name" value="AB_hydrolase_fold"/>
</dbReference>
<feature type="region of interest" description="Disordered" evidence="1">
    <location>
        <begin position="200"/>
        <end position="226"/>
    </location>
</feature>
<dbReference type="Proteomes" id="UP001147747">
    <property type="component" value="Unassembled WGS sequence"/>
</dbReference>
<dbReference type="OrthoDB" id="442243at2759"/>
<dbReference type="RefSeq" id="XP_056487299.1">
    <property type="nucleotide sequence ID" value="XM_056631748.1"/>
</dbReference>
<dbReference type="GeneID" id="81370728"/>
<accession>A0A9W9VYJ3</accession>
<dbReference type="PANTHER" id="PTHR47842">
    <property type="entry name" value="EXPRESSED PROTEIN"/>
    <property type="match status" value="1"/>
</dbReference>
<evidence type="ECO:0000313" key="3">
    <source>
        <dbReference type="Proteomes" id="UP001147747"/>
    </source>
</evidence>